<dbReference type="EMBL" id="JAROCY010000003">
    <property type="protein sequence ID" value="MDF8332351.1"/>
    <property type="molecule type" value="Genomic_DNA"/>
</dbReference>
<proteinExistence type="predicted"/>
<evidence type="ECO:0000313" key="2">
    <source>
        <dbReference type="Proteomes" id="UP001222770"/>
    </source>
</evidence>
<organism evidence="1 2">
    <name type="scientific">Novosphingobium cyanobacteriorum</name>
    <dbReference type="NCBI Taxonomy" id="3024215"/>
    <lineage>
        <taxon>Bacteria</taxon>
        <taxon>Pseudomonadati</taxon>
        <taxon>Pseudomonadota</taxon>
        <taxon>Alphaproteobacteria</taxon>
        <taxon>Sphingomonadales</taxon>
        <taxon>Sphingomonadaceae</taxon>
        <taxon>Novosphingobium</taxon>
    </lineage>
</organism>
<comment type="caution">
    <text evidence="1">The sequence shown here is derived from an EMBL/GenBank/DDBJ whole genome shotgun (WGS) entry which is preliminary data.</text>
</comment>
<gene>
    <name evidence="1" type="ORF">POM99_03985</name>
</gene>
<keyword evidence="2" id="KW-1185">Reference proteome</keyword>
<sequence>MSPWTAIVVIVAIVVYANLRRNRDAARWQGGGSPASPELEREVIELRRRVETLERILTDSRGSTDLAREIESLRDR</sequence>
<dbReference type="Proteomes" id="UP001222770">
    <property type="component" value="Unassembled WGS sequence"/>
</dbReference>
<protein>
    <recommendedName>
        <fullName evidence="3">Phage shock protein B</fullName>
    </recommendedName>
</protein>
<evidence type="ECO:0008006" key="3">
    <source>
        <dbReference type="Google" id="ProtNLM"/>
    </source>
</evidence>
<name>A0ABT6CEL1_9SPHN</name>
<accession>A0ABT6CEL1</accession>
<reference evidence="1 2" key="1">
    <citation type="submission" date="2023-03" db="EMBL/GenBank/DDBJ databases">
        <title>Novosphingobium cyanobacteriorum sp. nov., isolated from a eutrophic reservoir during the Microcystis bloom period.</title>
        <authorList>
            <person name="Kang M."/>
            <person name="Le V."/>
            <person name="Ko S.-R."/>
            <person name="Lee S.-A."/>
            <person name="Ahn C.-Y."/>
        </authorList>
    </citation>
    <scope>NUCLEOTIDE SEQUENCE [LARGE SCALE GENOMIC DNA]</scope>
    <source>
        <strain evidence="1 2">HBC54</strain>
    </source>
</reference>
<evidence type="ECO:0000313" key="1">
    <source>
        <dbReference type="EMBL" id="MDF8332351.1"/>
    </source>
</evidence>
<dbReference type="RefSeq" id="WP_277275513.1">
    <property type="nucleotide sequence ID" value="NZ_JAROCY010000003.1"/>
</dbReference>